<keyword evidence="6" id="KW-0732">Signal</keyword>
<feature type="chain" id="PRO_5045859653" evidence="6">
    <location>
        <begin position="26"/>
        <end position="480"/>
    </location>
</feature>
<dbReference type="InterPro" id="IPR004294">
    <property type="entry name" value="Carotenoid_Oase"/>
</dbReference>
<evidence type="ECO:0000256" key="6">
    <source>
        <dbReference type="SAM" id="SignalP"/>
    </source>
</evidence>
<dbReference type="PANTHER" id="PTHR10543:SF89">
    <property type="entry name" value="CAROTENOID 9,10(9',10')-CLEAVAGE DIOXYGENASE 1"/>
    <property type="match status" value="1"/>
</dbReference>
<evidence type="ECO:0000256" key="5">
    <source>
        <dbReference type="ARBA" id="ARBA00023004"/>
    </source>
</evidence>
<sequence>MNRREFLQGMAALAALQTIPFAAQAAKLLPWSIGFDGVAEDLPPLAMRVQGQLPEECAGRLYRNGPARYQRGGRRYEHWFDPDGMVQAFDLSQQGVSHRGRFVRTTKLAQEEQEGRFLFRGAGTNFADELPSRNNEDGNVANINIQPLGGELLALWEAGSAHRIDPETLDTKGIKTFSDELKGVPFSAHPHLDERGDMWNIGSVPFGAKPMLVLYHLSAQGKLLNSRLHHLDFAGYMHDFVLTPRYLIALNSSAVLGDGPSFVGRIHWESSRASQLLIFDRNDLSLTATIEVPPTFVFHFGNGWEEGDTLNFTACEYADSSIVTDGMRRYARQESGPYHNDPELVRYAVSLRSRVARKQRLGVAMEFPSYDSHRPFEAQALLGAAGQNKSEANLASAVVRVDPQSGEQEGFDYGEGVIVEEPLYVPGAEGGYALHSYLDYANKRSGIAVLRAADLASGPVMTAEMDRVLPLGFHGCFLVT</sequence>
<keyword evidence="8" id="KW-1185">Reference proteome</keyword>
<evidence type="ECO:0000256" key="1">
    <source>
        <dbReference type="ARBA" id="ARBA00001954"/>
    </source>
</evidence>
<reference evidence="7 8" key="1">
    <citation type="submission" date="2023-10" db="EMBL/GenBank/DDBJ databases">
        <title>Two novel species belonging to the OM43/NOR5 clade.</title>
        <authorList>
            <person name="Park M."/>
        </authorList>
    </citation>
    <scope>NUCLEOTIDE SEQUENCE [LARGE SCALE GENOMIC DNA]</scope>
    <source>
        <strain evidence="7 8">IMCC45268</strain>
    </source>
</reference>
<dbReference type="PROSITE" id="PS51318">
    <property type="entry name" value="TAT"/>
    <property type="match status" value="1"/>
</dbReference>
<evidence type="ECO:0000313" key="8">
    <source>
        <dbReference type="Proteomes" id="UP001626549"/>
    </source>
</evidence>
<evidence type="ECO:0000256" key="4">
    <source>
        <dbReference type="ARBA" id="ARBA00023002"/>
    </source>
</evidence>
<gene>
    <name evidence="7" type="ORF">R0137_06440</name>
</gene>
<comment type="cofactor">
    <cofactor evidence="1">
        <name>Fe(2+)</name>
        <dbReference type="ChEBI" id="CHEBI:29033"/>
    </cofactor>
</comment>
<dbReference type="Pfam" id="PF03055">
    <property type="entry name" value="RPE65"/>
    <property type="match status" value="1"/>
</dbReference>
<dbReference type="Proteomes" id="UP001626549">
    <property type="component" value="Chromosome"/>
</dbReference>
<evidence type="ECO:0000256" key="3">
    <source>
        <dbReference type="ARBA" id="ARBA00022723"/>
    </source>
</evidence>
<accession>A0ABZ0IGA9</accession>
<comment type="similarity">
    <text evidence="2">Belongs to the carotenoid oxygenase family.</text>
</comment>
<keyword evidence="3" id="KW-0479">Metal-binding</keyword>
<evidence type="ECO:0000256" key="2">
    <source>
        <dbReference type="ARBA" id="ARBA00006787"/>
    </source>
</evidence>
<dbReference type="EMBL" id="CP136865">
    <property type="protein sequence ID" value="WOJ98200.1"/>
    <property type="molecule type" value="Genomic_DNA"/>
</dbReference>
<dbReference type="InterPro" id="IPR006311">
    <property type="entry name" value="TAT_signal"/>
</dbReference>
<proteinExistence type="inferred from homology"/>
<keyword evidence="5" id="KW-0408">Iron</keyword>
<protein>
    <submittedName>
        <fullName evidence="7">Carotenoid oxygenase family protein</fullName>
    </submittedName>
</protein>
<dbReference type="PANTHER" id="PTHR10543">
    <property type="entry name" value="BETA-CAROTENE DIOXYGENASE"/>
    <property type="match status" value="1"/>
</dbReference>
<organism evidence="7 8">
    <name type="scientific">Congregibacter brevis</name>
    <dbReference type="NCBI Taxonomy" id="3081201"/>
    <lineage>
        <taxon>Bacteria</taxon>
        <taxon>Pseudomonadati</taxon>
        <taxon>Pseudomonadota</taxon>
        <taxon>Gammaproteobacteria</taxon>
        <taxon>Cellvibrionales</taxon>
        <taxon>Halieaceae</taxon>
        <taxon>Congregibacter</taxon>
    </lineage>
</organism>
<feature type="signal peptide" evidence="6">
    <location>
        <begin position="1"/>
        <end position="25"/>
    </location>
</feature>
<dbReference type="RefSeq" id="WP_407329455.1">
    <property type="nucleotide sequence ID" value="NZ_CP136865.1"/>
</dbReference>
<keyword evidence="4" id="KW-0560">Oxidoreductase</keyword>
<evidence type="ECO:0000313" key="7">
    <source>
        <dbReference type="EMBL" id="WOJ98200.1"/>
    </source>
</evidence>
<name>A0ABZ0IGA9_9GAMM</name>